<proteinExistence type="predicted"/>
<accession>A0A4Z2IHJ9</accession>
<dbReference type="AlphaFoldDB" id="A0A4Z2IHJ9"/>
<reference evidence="1 2" key="1">
    <citation type="submission" date="2019-03" db="EMBL/GenBank/DDBJ databases">
        <title>First draft genome of Liparis tanakae, snailfish: a comprehensive survey of snailfish specific genes.</title>
        <authorList>
            <person name="Kim W."/>
            <person name="Song I."/>
            <person name="Jeong J.-H."/>
            <person name="Kim D."/>
            <person name="Kim S."/>
            <person name="Ryu S."/>
            <person name="Song J.Y."/>
            <person name="Lee S.K."/>
        </authorList>
    </citation>
    <scope>NUCLEOTIDE SEQUENCE [LARGE SCALE GENOMIC DNA]</scope>
    <source>
        <tissue evidence="1">Muscle</tissue>
    </source>
</reference>
<organism evidence="1 2">
    <name type="scientific">Liparis tanakae</name>
    <name type="common">Tanaka's snailfish</name>
    <dbReference type="NCBI Taxonomy" id="230148"/>
    <lineage>
        <taxon>Eukaryota</taxon>
        <taxon>Metazoa</taxon>
        <taxon>Chordata</taxon>
        <taxon>Craniata</taxon>
        <taxon>Vertebrata</taxon>
        <taxon>Euteleostomi</taxon>
        <taxon>Actinopterygii</taxon>
        <taxon>Neopterygii</taxon>
        <taxon>Teleostei</taxon>
        <taxon>Neoteleostei</taxon>
        <taxon>Acanthomorphata</taxon>
        <taxon>Eupercaria</taxon>
        <taxon>Perciformes</taxon>
        <taxon>Cottioidei</taxon>
        <taxon>Cottales</taxon>
        <taxon>Liparidae</taxon>
        <taxon>Liparis</taxon>
    </lineage>
</organism>
<keyword evidence="2" id="KW-1185">Reference proteome</keyword>
<dbReference type="Proteomes" id="UP000314294">
    <property type="component" value="Unassembled WGS sequence"/>
</dbReference>
<comment type="caution">
    <text evidence="1">The sequence shown here is derived from an EMBL/GenBank/DDBJ whole genome shotgun (WGS) entry which is preliminary data.</text>
</comment>
<gene>
    <name evidence="1" type="ORF">EYF80_012303</name>
</gene>
<name>A0A4Z2IHJ9_9TELE</name>
<evidence type="ECO:0000313" key="2">
    <source>
        <dbReference type="Proteomes" id="UP000314294"/>
    </source>
</evidence>
<sequence length="122" mass="13995">MYRSCVSLVVSSLRVKSSRSSPREKCRSTSCSSSTTQLLRAFLWACRWRIFSSIVPLRTRLEGETTMTLSISGLTSGLWRSRVQMRAMHCKVFPRPISSAMMQPYESEMRLPVTQSHRNFTP</sequence>
<protein>
    <submittedName>
        <fullName evidence="1">Uncharacterized protein</fullName>
    </submittedName>
</protein>
<dbReference type="OrthoDB" id="10620441at2759"/>
<evidence type="ECO:0000313" key="1">
    <source>
        <dbReference type="EMBL" id="TNN77489.1"/>
    </source>
</evidence>
<dbReference type="EMBL" id="SRLO01000082">
    <property type="protein sequence ID" value="TNN77489.1"/>
    <property type="molecule type" value="Genomic_DNA"/>
</dbReference>